<dbReference type="RefSeq" id="WP_079703777.1">
    <property type="nucleotide sequence ID" value="NZ_FUYR01000005.1"/>
</dbReference>
<dbReference type="STRING" id="572036.SAMN05661099_3270"/>
<evidence type="ECO:0000313" key="4">
    <source>
        <dbReference type="EMBL" id="SKB88717.1"/>
    </source>
</evidence>
<comment type="similarity">
    <text evidence="1 2">Belongs to the universal stress protein A family.</text>
</comment>
<dbReference type="CDD" id="cd00293">
    <property type="entry name" value="USP-like"/>
    <property type="match status" value="1"/>
</dbReference>
<dbReference type="PIRSF" id="PIRSF006276">
    <property type="entry name" value="UspA"/>
    <property type="match status" value="1"/>
</dbReference>
<accession>A0A1T5EXQ0</accession>
<feature type="domain" description="UspA" evidence="3">
    <location>
        <begin position="7"/>
        <end position="152"/>
    </location>
</feature>
<evidence type="ECO:0000313" key="5">
    <source>
        <dbReference type="Proteomes" id="UP000189981"/>
    </source>
</evidence>
<dbReference type="InterPro" id="IPR006015">
    <property type="entry name" value="Universal_stress_UspA"/>
</dbReference>
<evidence type="ECO:0000256" key="2">
    <source>
        <dbReference type="PIRNR" id="PIRNR006276"/>
    </source>
</evidence>
<reference evidence="5" key="1">
    <citation type="submission" date="2017-02" db="EMBL/GenBank/DDBJ databases">
        <authorList>
            <person name="Varghese N."/>
            <person name="Submissions S."/>
        </authorList>
    </citation>
    <scope>NUCLEOTIDE SEQUENCE [LARGE SCALE GENOMIC DNA]</scope>
    <source>
        <strain evidence="5">DSM 22385</strain>
    </source>
</reference>
<proteinExistence type="inferred from homology"/>
<dbReference type="Proteomes" id="UP000189981">
    <property type="component" value="Unassembled WGS sequence"/>
</dbReference>
<evidence type="ECO:0000259" key="3">
    <source>
        <dbReference type="Pfam" id="PF00582"/>
    </source>
</evidence>
<dbReference type="Gene3D" id="3.40.50.620">
    <property type="entry name" value="HUPs"/>
    <property type="match status" value="1"/>
</dbReference>
<dbReference type="AlphaFoldDB" id="A0A1T5EXQ0"/>
<keyword evidence="5" id="KW-1185">Reference proteome</keyword>
<dbReference type="Pfam" id="PF00582">
    <property type="entry name" value="Usp"/>
    <property type="match status" value="1"/>
</dbReference>
<dbReference type="SUPFAM" id="SSF52402">
    <property type="entry name" value="Adenine nucleotide alpha hydrolases-like"/>
    <property type="match status" value="1"/>
</dbReference>
<dbReference type="OrthoDB" id="9788959at2"/>
<name>A0A1T5EXQ0_9SPHI</name>
<protein>
    <recommendedName>
        <fullName evidence="2">Universal stress protein</fullName>
    </recommendedName>
</protein>
<dbReference type="InterPro" id="IPR006016">
    <property type="entry name" value="UspA"/>
</dbReference>
<dbReference type="GO" id="GO:0005737">
    <property type="term" value="C:cytoplasm"/>
    <property type="evidence" value="ECO:0007669"/>
    <property type="project" value="UniProtKB-SubCell"/>
</dbReference>
<dbReference type="PANTHER" id="PTHR46268:SF6">
    <property type="entry name" value="UNIVERSAL STRESS PROTEIN UP12"/>
    <property type="match status" value="1"/>
</dbReference>
<dbReference type="PANTHER" id="PTHR46268">
    <property type="entry name" value="STRESS RESPONSE PROTEIN NHAX"/>
    <property type="match status" value="1"/>
</dbReference>
<evidence type="ECO:0000256" key="1">
    <source>
        <dbReference type="ARBA" id="ARBA00008791"/>
    </source>
</evidence>
<dbReference type="InterPro" id="IPR014729">
    <property type="entry name" value="Rossmann-like_a/b/a_fold"/>
</dbReference>
<organism evidence="4 5">
    <name type="scientific">Daejeonella lutea</name>
    <dbReference type="NCBI Taxonomy" id="572036"/>
    <lineage>
        <taxon>Bacteria</taxon>
        <taxon>Pseudomonadati</taxon>
        <taxon>Bacteroidota</taxon>
        <taxon>Sphingobacteriia</taxon>
        <taxon>Sphingobacteriales</taxon>
        <taxon>Sphingobacteriaceae</taxon>
        <taxon>Daejeonella</taxon>
    </lineage>
</organism>
<gene>
    <name evidence="4" type="ORF">SAMN05661099_3270</name>
</gene>
<dbReference type="EMBL" id="FUYR01000005">
    <property type="protein sequence ID" value="SKB88717.1"/>
    <property type="molecule type" value="Genomic_DNA"/>
</dbReference>
<comment type="subcellular location">
    <subcellularLocation>
        <location evidence="2">Cytoplasm</location>
    </subcellularLocation>
</comment>
<keyword evidence="2" id="KW-0963">Cytoplasm</keyword>
<dbReference type="PRINTS" id="PR01438">
    <property type="entry name" value="UNVRSLSTRESS"/>
</dbReference>
<sequence>MKSSENIERILIAVEDSPYSDQAIQYGMMLAKKMGSKIAFVHADEIPVNTPFIADPMLSETPLMIPEMMEVQEEASKSLFKRIQEQYGDDIEISKYIRVGRAQDEILAVADEYKADLIILGTHGRTGLDHFISGSVSASVAKRAKCPVLIIPKRE</sequence>